<dbReference type="Proteomes" id="UP000095286">
    <property type="component" value="Unplaced"/>
</dbReference>
<dbReference type="WBParaSite" id="RSKR_0000615800.1">
    <property type="protein sequence ID" value="RSKR_0000615800.1"/>
    <property type="gene ID" value="RSKR_0000615800"/>
</dbReference>
<protein>
    <submittedName>
        <fullName evidence="2">Ground-like domain-containing protein</fullName>
    </submittedName>
</protein>
<name>A0AC35U1E1_9BILA</name>
<evidence type="ECO:0000313" key="2">
    <source>
        <dbReference type="WBParaSite" id="RSKR_0000615800.1"/>
    </source>
</evidence>
<proteinExistence type="predicted"/>
<accession>A0AC35U1E1</accession>
<sequence length="156" mass="17791">MKIFIFLYLSIFIFIKYSSQTPCLVNDQLTKGPILLEISYDALPFEDADDTAISNTTTPTFMKAPRKVKAKPKTRKMIIKSSNKNYPCNNDTLKKILKTNIIESPSIAKRAIYHTALTDMNEPFNVICSEHSFSILVNANLYCQDTIKHISCLIYK</sequence>
<evidence type="ECO:0000313" key="1">
    <source>
        <dbReference type="Proteomes" id="UP000095286"/>
    </source>
</evidence>
<reference evidence="2" key="1">
    <citation type="submission" date="2016-11" db="UniProtKB">
        <authorList>
            <consortium name="WormBaseParasite"/>
        </authorList>
    </citation>
    <scope>IDENTIFICATION</scope>
    <source>
        <strain evidence="2">KR3021</strain>
    </source>
</reference>
<organism evidence="1 2">
    <name type="scientific">Rhabditophanes sp. KR3021</name>
    <dbReference type="NCBI Taxonomy" id="114890"/>
    <lineage>
        <taxon>Eukaryota</taxon>
        <taxon>Metazoa</taxon>
        <taxon>Ecdysozoa</taxon>
        <taxon>Nematoda</taxon>
        <taxon>Chromadorea</taxon>
        <taxon>Rhabditida</taxon>
        <taxon>Tylenchina</taxon>
        <taxon>Panagrolaimomorpha</taxon>
        <taxon>Strongyloidoidea</taxon>
        <taxon>Alloionematidae</taxon>
        <taxon>Rhabditophanes</taxon>
    </lineage>
</organism>